<accession>A0ABR1AYB4</accession>
<proteinExistence type="predicted"/>
<organism evidence="1 2">
    <name type="scientific">Polyplax serrata</name>
    <name type="common">Common mouse louse</name>
    <dbReference type="NCBI Taxonomy" id="468196"/>
    <lineage>
        <taxon>Eukaryota</taxon>
        <taxon>Metazoa</taxon>
        <taxon>Ecdysozoa</taxon>
        <taxon>Arthropoda</taxon>
        <taxon>Hexapoda</taxon>
        <taxon>Insecta</taxon>
        <taxon>Pterygota</taxon>
        <taxon>Neoptera</taxon>
        <taxon>Paraneoptera</taxon>
        <taxon>Psocodea</taxon>
        <taxon>Troctomorpha</taxon>
        <taxon>Phthiraptera</taxon>
        <taxon>Anoplura</taxon>
        <taxon>Polyplacidae</taxon>
        <taxon>Polyplax</taxon>
    </lineage>
</organism>
<dbReference type="EMBL" id="JAWJWF010000006">
    <property type="protein sequence ID" value="KAK6631343.1"/>
    <property type="molecule type" value="Genomic_DNA"/>
</dbReference>
<evidence type="ECO:0000313" key="2">
    <source>
        <dbReference type="Proteomes" id="UP001359485"/>
    </source>
</evidence>
<keyword evidence="2" id="KW-1185">Reference proteome</keyword>
<feature type="non-terminal residue" evidence="1">
    <location>
        <position position="90"/>
    </location>
</feature>
<protein>
    <submittedName>
        <fullName evidence="1">Uncharacterized protein</fullName>
    </submittedName>
</protein>
<sequence>MMNNNKTVKKKKKKFIFRSCESSKNALSKKPPMDNCQRIENLKGQSEKKNGLCRLWEVEGCEAEALKCVMENASYGKRKKLKISLDEEEV</sequence>
<name>A0ABR1AYB4_POLSC</name>
<gene>
    <name evidence="1" type="ORF">RUM44_005869</name>
</gene>
<comment type="caution">
    <text evidence="1">The sequence shown here is derived from an EMBL/GenBank/DDBJ whole genome shotgun (WGS) entry which is preliminary data.</text>
</comment>
<dbReference type="Proteomes" id="UP001359485">
    <property type="component" value="Unassembled WGS sequence"/>
</dbReference>
<reference evidence="1 2" key="1">
    <citation type="submission" date="2023-09" db="EMBL/GenBank/DDBJ databases">
        <title>Genomes of two closely related lineages of the louse Polyplax serrata with different host specificities.</title>
        <authorList>
            <person name="Martinu J."/>
            <person name="Tarabai H."/>
            <person name="Stefka J."/>
            <person name="Hypsa V."/>
        </authorList>
    </citation>
    <scope>NUCLEOTIDE SEQUENCE [LARGE SCALE GENOMIC DNA]</scope>
    <source>
        <strain evidence="1">98ZLc_SE</strain>
    </source>
</reference>
<evidence type="ECO:0000313" key="1">
    <source>
        <dbReference type="EMBL" id="KAK6631343.1"/>
    </source>
</evidence>